<dbReference type="Gene3D" id="1.20.1110.10">
    <property type="entry name" value="Calcium-transporting ATPase, transmembrane domain"/>
    <property type="match status" value="1"/>
</dbReference>
<feature type="transmembrane region" description="Helical" evidence="12">
    <location>
        <begin position="741"/>
        <end position="760"/>
    </location>
</feature>
<keyword evidence="8 12" id="KW-1133">Transmembrane helix</keyword>
<evidence type="ECO:0000256" key="8">
    <source>
        <dbReference type="ARBA" id="ARBA00022989"/>
    </source>
</evidence>
<name>A0ABN0UUX1_9PSEU</name>
<evidence type="ECO:0000256" key="11">
    <source>
        <dbReference type="SAM" id="MobiDB-lite"/>
    </source>
</evidence>
<feature type="region of interest" description="Disordered" evidence="11">
    <location>
        <begin position="397"/>
        <end position="417"/>
    </location>
</feature>
<evidence type="ECO:0000313" key="14">
    <source>
        <dbReference type="EMBL" id="GAA0262334.1"/>
    </source>
</evidence>
<dbReference type="Pfam" id="PF00689">
    <property type="entry name" value="Cation_ATPase_C"/>
    <property type="match status" value="1"/>
</dbReference>
<evidence type="ECO:0000256" key="1">
    <source>
        <dbReference type="ARBA" id="ARBA00004651"/>
    </source>
</evidence>
<dbReference type="InterPro" id="IPR059000">
    <property type="entry name" value="ATPase_P-type_domA"/>
</dbReference>
<dbReference type="Proteomes" id="UP001500416">
    <property type="component" value="Unassembled WGS sequence"/>
</dbReference>
<dbReference type="Gene3D" id="3.40.50.1000">
    <property type="entry name" value="HAD superfamily/HAD-like"/>
    <property type="match status" value="1"/>
</dbReference>
<keyword evidence="7" id="KW-1278">Translocase</keyword>
<feature type="transmembrane region" description="Helical" evidence="12">
    <location>
        <begin position="222"/>
        <end position="246"/>
    </location>
</feature>
<evidence type="ECO:0000256" key="6">
    <source>
        <dbReference type="ARBA" id="ARBA00022840"/>
    </source>
</evidence>
<evidence type="ECO:0000256" key="10">
    <source>
        <dbReference type="ARBA" id="ARBA00049360"/>
    </source>
</evidence>
<dbReference type="InterPro" id="IPR018303">
    <property type="entry name" value="ATPase_P-typ_P_site"/>
</dbReference>
<comment type="similarity">
    <text evidence="2">Belongs to the cation transport ATPase (P-type) (TC 3.A.3) family. Type IIA subfamily.</text>
</comment>
<dbReference type="SUPFAM" id="SSF81653">
    <property type="entry name" value="Calcium ATPase, transduction domain A"/>
    <property type="match status" value="1"/>
</dbReference>
<feature type="transmembrane region" description="Helical" evidence="12">
    <location>
        <begin position="711"/>
        <end position="735"/>
    </location>
</feature>
<dbReference type="PRINTS" id="PR00119">
    <property type="entry name" value="CATATPASE"/>
</dbReference>
<evidence type="ECO:0000256" key="9">
    <source>
        <dbReference type="ARBA" id="ARBA00023136"/>
    </source>
</evidence>
<dbReference type="EMBL" id="BAAABU010000033">
    <property type="protein sequence ID" value="GAA0262334.1"/>
    <property type="molecule type" value="Genomic_DNA"/>
</dbReference>
<organism evidence="14 15">
    <name type="scientific">Saccharothrix mutabilis subsp. mutabilis</name>
    <dbReference type="NCBI Taxonomy" id="66855"/>
    <lineage>
        <taxon>Bacteria</taxon>
        <taxon>Bacillati</taxon>
        <taxon>Actinomycetota</taxon>
        <taxon>Actinomycetes</taxon>
        <taxon>Pseudonocardiales</taxon>
        <taxon>Pseudonocardiaceae</taxon>
        <taxon>Saccharothrix</taxon>
    </lineage>
</organism>
<feature type="transmembrane region" description="Helical" evidence="12">
    <location>
        <begin position="73"/>
        <end position="93"/>
    </location>
</feature>
<keyword evidence="6" id="KW-0067">ATP-binding</keyword>
<dbReference type="InterPro" id="IPR036412">
    <property type="entry name" value="HAD-like_sf"/>
</dbReference>
<dbReference type="SFLD" id="SFLDF00027">
    <property type="entry name" value="p-type_atpase"/>
    <property type="match status" value="1"/>
</dbReference>
<dbReference type="SFLD" id="SFLDS00003">
    <property type="entry name" value="Haloacid_Dehalogenase"/>
    <property type="match status" value="1"/>
</dbReference>
<keyword evidence="15" id="KW-1185">Reference proteome</keyword>
<dbReference type="SFLD" id="SFLDG00002">
    <property type="entry name" value="C1.7:_P-type_atpase_like"/>
    <property type="match status" value="1"/>
</dbReference>
<evidence type="ECO:0000256" key="3">
    <source>
        <dbReference type="ARBA" id="ARBA00022475"/>
    </source>
</evidence>
<dbReference type="Gene3D" id="2.70.150.10">
    <property type="entry name" value="Calcium-transporting ATPase, cytoplasmic transduction domain A"/>
    <property type="match status" value="1"/>
</dbReference>
<feature type="transmembrane region" description="Helical" evidence="12">
    <location>
        <begin position="812"/>
        <end position="832"/>
    </location>
</feature>
<reference evidence="14 15" key="1">
    <citation type="journal article" date="2019" name="Int. J. Syst. Evol. Microbiol.">
        <title>The Global Catalogue of Microorganisms (GCM) 10K type strain sequencing project: providing services to taxonomists for standard genome sequencing and annotation.</title>
        <authorList>
            <consortium name="The Broad Institute Genomics Platform"/>
            <consortium name="The Broad Institute Genome Sequencing Center for Infectious Disease"/>
            <person name="Wu L."/>
            <person name="Ma J."/>
        </authorList>
    </citation>
    <scope>NUCLEOTIDE SEQUENCE [LARGE SCALE GENOMIC DNA]</scope>
    <source>
        <strain evidence="14 15">JCM 3380</strain>
    </source>
</reference>
<dbReference type="PANTHER" id="PTHR43294:SF21">
    <property type="entry name" value="CATION TRANSPORTING ATPASE"/>
    <property type="match status" value="1"/>
</dbReference>
<dbReference type="Pfam" id="PF00690">
    <property type="entry name" value="Cation_ATPase_N"/>
    <property type="match status" value="1"/>
</dbReference>
<dbReference type="PROSITE" id="PS00154">
    <property type="entry name" value="ATPASE_E1_E2"/>
    <property type="match status" value="1"/>
</dbReference>
<dbReference type="PRINTS" id="PR00120">
    <property type="entry name" value="HATPASE"/>
</dbReference>
<sequence length="845" mass="87814">MDRAASVTAAVARRGGLSAAEAAERLRADGPNVLPRERGRHPLVVLLLQFVHFFALMLWVAAGLALVAGMPELSVAIVLVVLLNGGFSFAQEFRADRAAQRLRDLMPSRAAVRRDGVRVVVDAADLVVGDEVLLQGGDRVCADAVVVEAAGLAVDESMLTGESVPARPEPGGPLRAGTHVVEGEAVATVTATGARTRLAGIAELTRRADRPTSPLARRLHRVVTVVGLIAAGVGVAFFGVALLLGLDATKGFLFAVGVTVALVPEGLLPTVTLSLARAAQEMARRNALVRRLESVETLGATTFICTDKTGTLTRNEMSVVRVWTPGGEAVVRGEGYAPDADVTGALDAARAVARSAVRCAPAARAELRAGRWVPVGDPMEVALHVLAARLGVDGPSPDAVRRPFDPRRRRSSAVDSDGVHVMGAPDAVLPLCRDDFGAHDEVERLGRQGLRVLAVARRADGDTEEDLTLLGVVALQDPPRTDVAESVAACRTAGIRLAMVTGDHPATARAIAEQVGLLGPDRLVVTGAELPADDAALGELLDRDGVVVARVTPEDKLRIARALQHRGHVVAMTGDGVNDGPALRAADIGVAMGASGTDVAREAADLVLLDDHFGTIVAAVELGRATFANIRRFLTYHLTDNVAELTPFVLWALSGGSFPLALSVLQVLALDIGTDLLPALALGAEPPNPRTLRGPARTGGLLDGSVLRRAFGVLGPAEAVTSMAAFAGVLWLGGWDLDDPALLATASGTAFTAIVIGQLANAFACRSATKPVRTLRGNRLLLGAVAFEVAVLAVFLFVPPLPGLLGGSPPSAWGWLFAAAAAPAVLLVDALYKKVTSRAGATRGR</sequence>
<comment type="catalytic activity">
    <reaction evidence="10">
        <text>ATP + H2O = ADP + phosphate + H(+)</text>
        <dbReference type="Rhea" id="RHEA:13065"/>
        <dbReference type="ChEBI" id="CHEBI:15377"/>
        <dbReference type="ChEBI" id="CHEBI:15378"/>
        <dbReference type="ChEBI" id="CHEBI:30616"/>
        <dbReference type="ChEBI" id="CHEBI:43474"/>
        <dbReference type="ChEBI" id="CHEBI:456216"/>
    </reaction>
</comment>
<dbReference type="RefSeq" id="WP_343939967.1">
    <property type="nucleotide sequence ID" value="NZ_BAAABU010000033.1"/>
</dbReference>
<keyword evidence="3" id="KW-1003">Cell membrane</keyword>
<accession>A0ABN0UUX1</accession>
<evidence type="ECO:0000256" key="4">
    <source>
        <dbReference type="ARBA" id="ARBA00022692"/>
    </source>
</evidence>
<dbReference type="SUPFAM" id="SSF81660">
    <property type="entry name" value="Metal cation-transporting ATPase, ATP-binding domain N"/>
    <property type="match status" value="1"/>
</dbReference>
<dbReference type="SUPFAM" id="SSF56784">
    <property type="entry name" value="HAD-like"/>
    <property type="match status" value="1"/>
</dbReference>
<protein>
    <submittedName>
        <fullName evidence="14">Cation-transporting P-type ATPase</fullName>
    </submittedName>
</protein>
<feature type="transmembrane region" description="Helical" evidence="12">
    <location>
        <begin position="780"/>
        <end position="800"/>
    </location>
</feature>
<evidence type="ECO:0000256" key="2">
    <source>
        <dbReference type="ARBA" id="ARBA00005675"/>
    </source>
</evidence>
<gene>
    <name evidence="14" type="ORF">GCM10010492_74260</name>
</gene>
<feature type="domain" description="Cation-transporting P-type ATPase N-terminal" evidence="13">
    <location>
        <begin position="2"/>
        <end position="70"/>
    </location>
</feature>
<evidence type="ECO:0000256" key="12">
    <source>
        <dbReference type="SAM" id="Phobius"/>
    </source>
</evidence>
<keyword evidence="5" id="KW-0547">Nucleotide-binding</keyword>
<dbReference type="InterPro" id="IPR023214">
    <property type="entry name" value="HAD_sf"/>
</dbReference>
<dbReference type="Pfam" id="PF00122">
    <property type="entry name" value="E1-E2_ATPase"/>
    <property type="match status" value="1"/>
</dbReference>
<keyword evidence="4 12" id="KW-0812">Transmembrane</keyword>
<dbReference type="InterPro" id="IPR023299">
    <property type="entry name" value="ATPase_P-typ_cyto_dom_N"/>
</dbReference>
<dbReference type="InterPro" id="IPR001757">
    <property type="entry name" value="P_typ_ATPase"/>
</dbReference>
<dbReference type="SMART" id="SM00831">
    <property type="entry name" value="Cation_ATPase_N"/>
    <property type="match status" value="1"/>
</dbReference>
<dbReference type="InterPro" id="IPR006068">
    <property type="entry name" value="ATPase_P-typ_cation-transptr_C"/>
</dbReference>
<evidence type="ECO:0000313" key="15">
    <source>
        <dbReference type="Proteomes" id="UP001500416"/>
    </source>
</evidence>
<proteinExistence type="inferred from homology"/>
<keyword evidence="9 12" id="KW-0472">Membrane</keyword>
<feature type="transmembrane region" description="Helical" evidence="12">
    <location>
        <begin position="43"/>
        <end position="67"/>
    </location>
</feature>
<dbReference type="InterPro" id="IPR023298">
    <property type="entry name" value="ATPase_P-typ_TM_dom_sf"/>
</dbReference>
<dbReference type="InterPro" id="IPR004014">
    <property type="entry name" value="ATPase_P-typ_cation-transptr_N"/>
</dbReference>
<dbReference type="NCBIfam" id="TIGR01494">
    <property type="entry name" value="ATPase_P-type"/>
    <property type="match status" value="3"/>
</dbReference>
<dbReference type="InterPro" id="IPR044492">
    <property type="entry name" value="P_typ_ATPase_HD_dom"/>
</dbReference>
<dbReference type="SUPFAM" id="SSF81665">
    <property type="entry name" value="Calcium ATPase, transmembrane domain M"/>
    <property type="match status" value="1"/>
</dbReference>
<dbReference type="Pfam" id="PF00702">
    <property type="entry name" value="Hydrolase"/>
    <property type="match status" value="1"/>
</dbReference>
<comment type="caution">
    <text evidence="14">The sequence shown here is derived from an EMBL/GenBank/DDBJ whole genome shotgun (WGS) entry which is preliminary data.</text>
</comment>
<dbReference type="InterPro" id="IPR050510">
    <property type="entry name" value="Cation_transp_ATPase_P-type"/>
</dbReference>
<dbReference type="PANTHER" id="PTHR43294">
    <property type="entry name" value="SODIUM/POTASSIUM-TRANSPORTING ATPASE SUBUNIT ALPHA"/>
    <property type="match status" value="1"/>
</dbReference>
<comment type="subcellular location">
    <subcellularLocation>
        <location evidence="1">Cell membrane</location>
        <topology evidence="1">Multi-pass membrane protein</topology>
    </subcellularLocation>
</comment>
<evidence type="ECO:0000256" key="7">
    <source>
        <dbReference type="ARBA" id="ARBA00022967"/>
    </source>
</evidence>
<evidence type="ECO:0000256" key="5">
    <source>
        <dbReference type="ARBA" id="ARBA00022741"/>
    </source>
</evidence>
<dbReference type="Gene3D" id="3.40.1110.10">
    <property type="entry name" value="Calcium-transporting ATPase, cytoplasmic domain N"/>
    <property type="match status" value="1"/>
</dbReference>
<feature type="transmembrane region" description="Helical" evidence="12">
    <location>
        <begin position="252"/>
        <end position="276"/>
    </location>
</feature>
<evidence type="ECO:0000259" key="13">
    <source>
        <dbReference type="SMART" id="SM00831"/>
    </source>
</evidence>
<dbReference type="InterPro" id="IPR008250">
    <property type="entry name" value="ATPase_P-typ_transduc_dom_A_sf"/>
</dbReference>